<evidence type="ECO:0000256" key="7">
    <source>
        <dbReference type="ARBA" id="ARBA00023237"/>
    </source>
</evidence>
<gene>
    <name evidence="9" type="ORF">DYU11_17385</name>
</gene>
<comment type="caution">
    <text evidence="9">The sequence shown here is derived from an EMBL/GenBank/DDBJ whole genome shotgun (WGS) entry which is preliminary data.</text>
</comment>
<keyword evidence="10" id="KW-1185">Reference proteome</keyword>
<evidence type="ECO:0000259" key="8">
    <source>
        <dbReference type="Pfam" id="PF14905"/>
    </source>
</evidence>
<keyword evidence="5" id="KW-0732">Signal</keyword>
<evidence type="ECO:0000256" key="2">
    <source>
        <dbReference type="ARBA" id="ARBA00022448"/>
    </source>
</evidence>
<dbReference type="InterPro" id="IPR036942">
    <property type="entry name" value="Beta-barrel_TonB_sf"/>
</dbReference>
<dbReference type="PANTHER" id="PTHR30069">
    <property type="entry name" value="TONB-DEPENDENT OUTER MEMBRANE RECEPTOR"/>
    <property type="match status" value="1"/>
</dbReference>
<evidence type="ECO:0000256" key="4">
    <source>
        <dbReference type="ARBA" id="ARBA00022692"/>
    </source>
</evidence>
<proteinExistence type="predicted"/>
<keyword evidence="3" id="KW-1134">Transmembrane beta strand</keyword>
<dbReference type="InterPro" id="IPR037066">
    <property type="entry name" value="Plug_dom_sf"/>
</dbReference>
<evidence type="ECO:0000256" key="3">
    <source>
        <dbReference type="ARBA" id="ARBA00022452"/>
    </source>
</evidence>
<accession>A0A418M5H0</accession>
<dbReference type="Gene3D" id="2.170.130.10">
    <property type="entry name" value="TonB-dependent receptor, plug domain"/>
    <property type="match status" value="1"/>
</dbReference>
<protein>
    <submittedName>
        <fullName evidence="9">TonB-dependent receptor</fullName>
    </submittedName>
</protein>
<evidence type="ECO:0000313" key="10">
    <source>
        <dbReference type="Proteomes" id="UP000283523"/>
    </source>
</evidence>
<sequence>MKTCFFHTLFLLSTYLTFGQSVSGRVQEPGGKPLAFANVLLVNSKDSSLVKGAVATDAGRFVLERVPAGSYRVAVSAVGYRKVFTDAFNLSGQQSMTELPAVVAAPETGLLGEVTVKAQKPLFEQQMDKLVVNVQSMVTAAGNTALDVLERSPGVVLNRQSNMLALAGKSGVVVMINGKISRLPMDAILQMLGGMNAANIERVELILNPSARYDAEGDAGMINIVLRKDASQGTNGSFNLTAGYGRYEKLNGGVSLNHRVLKLNLFGDYAAMRDRGWTQLSTYSDLTFENQFTQNRTVKTAYNTRPTQNLRLGFDYALSQQTSVGGLLTGFSNAFRSRSPSHQEVYQSGRLTQQVDVLDREKNRWRHGMVNLNLRHQVSPGRELSVDIDYLRYANSNPHDYTNAYRYVLDQDRNETELLRTRKETPIRIWVLKGDYTMTLTPKTRLELGAKATLMSLNNDVRVDYFRMEAWQPDPVFSQIYDLRDDIMAGYVNLSHTLNPTTKVQAGLRYEHTHTDIGRPGEVPAVQRRYGSFFPSVFWSRDLSKTSSLQLSYSRRVQRPSYDLLAPWVLFVNPYSFVTGNPNLLPTFTDAVQTTYRFKSSYLLTLKFSHDRNALDRFRVRIDSITNRTYVTPENVRAVNTLSLLFSFPVNLTPWWKMQTNLTGVGQRIEATAEGKPIALRLFNANVFTMHSFTLPYDVTGEITAFYNTPALWGISRMRANGSVNVGAKKKLPGNGGSLTLNVNDLFWTSRYRLITDNPAVGQVGGWQLMFEPRVFRLTYSNTFGSKTVKAVNRRATASEEERGRVSTN</sequence>
<dbReference type="AlphaFoldDB" id="A0A418M5H0"/>
<dbReference type="OrthoDB" id="905812at2"/>
<evidence type="ECO:0000313" key="9">
    <source>
        <dbReference type="EMBL" id="RIV21199.1"/>
    </source>
</evidence>
<evidence type="ECO:0000256" key="5">
    <source>
        <dbReference type="ARBA" id="ARBA00022729"/>
    </source>
</evidence>
<dbReference type="RefSeq" id="WP_119668990.1">
    <property type="nucleotide sequence ID" value="NZ_QXED01000005.1"/>
</dbReference>
<dbReference type="EMBL" id="QXED01000005">
    <property type="protein sequence ID" value="RIV21199.1"/>
    <property type="molecule type" value="Genomic_DNA"/>
</dbReference>
<dbReference type="Pfam" id="PF13620">
    <property type="entry name" value="CarboxypepD_reg"/>
    <property type="match status" value="1"/>
</dbReference>
<reference evidence="9 10" key="1">
    <citation type="submission" date="2018-08" db="EMBL/GenBank/DDBJ databases">
        <title>Fibrisoma montanum sp. nov., isolated from Danxia mountain soil.</title>
        <authorList>
            <person name="Huang Y."/>
        </authorList>
    </citation>
    <scope>NUCLEOTIDE SEQUENCE [LARGE SCALE GENOMIC DNA]</scope>
    <source>
        <strain evidence="9 10">HYT19</strain>
    </source>
</reference>
<dbReference type="GO" id="GO:0044718">
    <property type="term" value="P:siderophore transmembrane transport"/>
    <property type="evidence" value="ECO:0007669"/>
    <property type="project" value="TreeGrafter"/>
</dbReference>
<keyword evidence="7" id="KW-0998">Cell outer membrane</keyword>
<keyword evidence="6" id="KW-0472">Membrane</keyword>
<name>A0A418M5H0_9BACT</name>
<evidence type="ECO:0000256" key="1">
    <source>
        <dbReference type="ARBA" id="ARBA00004571"/>
    </source>
</evidence>
<dbReference type="Gene3D" id="2.60.40.1120">
    <property type="entry name" value="Carboxypeptidase-like, regulatory domain"/>
    <property type="match status" value="1"/>
</dbReference>
<keyword evidence="2" id="KW-0813">Transport</keyword>
<dbReference type="InterPro" id="IPR041700">
    <property type="entry name" value="OMP_b-brl_3"/>
</dbReference>
<dbReference type="InterPro" id="IPR039426">
    <property type="entry name" value="TonB-dep_rcpt-like"/>
</dbReference>
<dbReference type="Pfam" id="PF14905">
    <property type="entry name" value="OMP_b-brl_3"/>
    <property type="match status" value="1"/>
</dbReference>
<evidence type="ECO:0000256" key="6">
    <source>
        <dbReference type="ARBA" id="ARBA00023136"/>
    </source>
</evidence>
<keyword evidence="9" id="KW-0675">Receptor</keyword>
<dbReference type="SUPFAM" id="SSF56935">
    <property type="entry name" value="Porins"/>
    <property type="match status" value="1"/>
</dbReference>
<feature type="domain" description="Outer membrane protein beta-barrel" evidence="8">
    <location>
        <begin position="379"/>
        <end position="759"/>
    </location>
</feature>
<dbReference type="PANTHER" id="PTHR30069:SF29">
    <property type="entry name" value="HEMOGLOBIN AND HEMOGLOBIN-HAPTOGLOBIN-BINDING PROTEIN 1-RELATED"/>
    <property type="match status" value="1"/>
</dbReference>
<dbReference type="Proteomes" id="UP000283523">
    <property type="component" value="Unassembled WGS sequence"/>
</dbReference>
<dbReference type="SUPFAM" id="SSF49464">
    <property type="entry name" value="Carboxypeptidase regulatory domain-like"/>
    <property type="match status" value="1"/>
</dbReference>
<keyword evidence="4" id="KW-0812">Transmembrane</keyword>
<dbReference type="GO" id="GO:0009279">
    <property type="term" value="C:cell outer membrane"/>
    <property type="evidence" value="ECO:0007669"/>
    <property type="project" value="UniProtKB-SubCell"/>
</dbReference>
<comment type="subcellular location">
    <subcellularLocation>
        <location evidence="1">Cell outer membrane</location>
        <topology evidence="1">Multi-pass membrane protein</topology>
    </subcellularLocation>
</comment>
<dbReference type="InterPro" id="IPR008969">
    <property type="entry name" value="CarboxyPept-like_regulatory"/>
</dbReference>
<dbReference type="GO" id="GO:0015344">
    <property type="term" value="F:siderophore uptake transmembrane transporter activity"/>
    <property type="evidence" value="ECO:0007669"/>
    <property type="project" value="TreeGrafter"/>
</dbReference>
<organism evidence="9 10">
    <name type="scientific">Fibrisoma montanum</name>
    <dbReference type="NCBI Taxonomy" id="2305895"/>
    <lineage>
        <taxon>Bacteria</taxon>
        <taxon>Pseudomonadati</taxon>
        <taxon>Bacteroidota</taxon>
        <taxon>Cytophagia</taxon>
        <taxon>Cytophagales</taxon>
        <taxon>Spirosomataceae</taxon>
        <taxon>Fibrisoma</taxon>
    </lineage>
</organism>
<dbReference type="Gene3D" id="2.40.170.20">
    <property type="entry name" value="TonB-dependent receptor, beta-barrel domain"/>
    <property type="match status" value="1"/>
</dbReference>